<gene>
    <name evidence="1" type="ORF">LEP1GSC062_2569</name>
</gene>
<proteinExistence type="predicted"/>
<reference evidence="1" key="1">
    <citation type="submission" date="2013-05" db="EMBL/GenBank/DDBJ databases">
        <authorList>
            <person name="Harkins D.M."/>
            <person name="Durkin A.S."/>
            <person name="Brinkac L.M."/>
            <person name="Haft D.H."/>
            <person name="Selengut J.D."/>
            <person name="Sanka R."/>
            <person name="DePew J."/>
            <person name="Purushe J."/>
            <person name="Hartskeerl R.A."/>
            <person name="Ahmed A."/>
            <person name="van der Linden H."/>
            <person name="Goris M.G.A."/>
            <person name="Vinetz J.M."/>
            <person name="Sutton G.G."/>
            <person name="Nierman W.C."/>
            <person name="Fouts D.E."/>
        </authorList>
    </citation>
    <scope>NUCLEOTIDE SEQUENCE [LARGE SCALE GENOMIC DNA]</scope>
    <source>
        <strain evidence="1">L 60</strain>
    </source>
</reference>
<keyword evidence="2" id="KW-1185">Reference proteome</keyword>
<dbReference type="EMBL" id="AHMT02000017">
    <property type="protein sequence ID" value="EQA63555.1"/>
    <property type="molecule type" value="Genomic_DNA"/>
</dbReference>
<dbReference type="Proteomes" id="UP000018747">
    <property type="component" value="Unassembled WGS sequence"/>
</dbReference>
<comment type="caution">
    <text evidence="1">The sequence shown here is derived from an EMBL/GenBank/DDBJ whole genome shotgun (WGS) entry which is preliminary data.</text>
</comment>
<organism evidence="1 2">
    <name type="scientific">Leptospira alexanderi serovar Manhao 3 str. L 60</name>
    <dbReference type="NCBI Taxonomy" id="1049759"/>
    <lineage>
        <taxon>Bacteria</taxon>
        <taxon>Pseudomonadati</taxon>
        <taxon>Spirochaetota</taxon>
        <taxon>Spirochaetia</taxon>
        <taxon>Leptospirales</taxon>
        <taxon>Leptospiraceae</taxon>
        <taxon>Leptospira</taxon>
    </lineage>
</organism>
<dbReference type="AlphaFoldDB" id="V6I057"/>
<evidence type="ECO:0000313" key="2">
    <source>
        <dbReference type="Proteomes" id="UP000018747"/>
    </source>
</evidence>
<protein>
    <submittedName>
        <fullName evidence="1">Uncharacterized protein</fullName>
    </submittedName>
</protein>
<sequence>MPPFFLYSQKGFPTVPNKRKPTKIVKILFIRFTFFNFLHFPQKGNRFSL</sequence>
<evidence type="ECO:0000313" key="1">
    <source>
        <dbReference type="EMBL" id="EQA63555.1"/>
    </source>
</evidence>
<name>V6I057_9LEPT</name>
<accession>V6I057</accession>